<evidence type="ECO:0000256" key="1">
    <source>
        <dbReference type="SAM" id="Phobius"/>
    </source>
</evidence>
<evidence type="ECO:0008006" key="4">
    <source>
        <dbReference type="Google" id="ProtNLM"/>
    </source>
</evidence>
<reference evidence="2 3" key="1">
    <citation type="submission" date="2016-10" db="EMBL/GenBank/DDBJ databases">
        <authorList>
            <person name="de Groot N.N."/>
        </authorList>
    </citation>
    <scope>NUCLEOTIDE SEQUENCE [LARGE SCALE GENOMIC DNA]</scope>
    <source>
        <strain evidence="2 3">CGMCC 1.5012</strain>
    </source>
</reference>
<evidence type="ECO:0000313" key="2">
    <source>
        <dbReference type="EMBL" id="SDM93505.1"/>
    </source>
</evidence>
<feature type="transmembrane region" description="Helical" evidence="1">
    <location>
        <begin position="35"/>
        <end position="59"/>
    </location>
</feature>
<dbReference type="RefSeq" id="WP_092638668.1">
    <property type="nucleotide sequence ID" value="NZ_FNID01000008.1"/>
</dbReference>
<keyword evidence="1" id="KW-0472">Membrane</keyword>
<sequence>MKTEKLFQAIGTVNDEYILEAAPKARENKPPQKRWVRWQIAAALIACLIVGTAITAYAVETHRFNAAVTYLTSLGIKAEDLSDYSRQQIYQAVEVLKAGTYNELTQKMLANASQSTAAEAPAQVTSEQIRKLTPTMTYKEVISSLGVTQDIGSGIYILVYEVDGKYLVNIPFASQDAQLGVTGDKLLKALKPKQ</sequence>
<dbReference type="EMBL" id="FNID01000008">
    <property type="protein sequence ID" value="SDM93505.1"/>
    <property type="molecule type" value="Genomic_DNA"/>
</dbReference>
<protein>
    <recommendedName>
        <fullName evidence="4">DUF4367 domain-containing protein</fullName>
    </recommendedName>
</protein>
<dbReference type="OrthoDB" id="2633851at2"/>
<evidence type="ECO:0000313" key="3">
    <source>
        <dbReference type="Proteomes" id="UP000199182"/>
    </source>
</evidence>
<keyword evidence="1" id="KW-0812">Transmembrane</keyword>
<proteinExistence type="predicted"/>
<dbReference type="AlphaFoldDB" id="A0A1G9XB13"/>
<keyword evidence="3" id="KW-1185">Reference proteome</keyword>
<dbReference type="Proteomes" id="UP000199182">
    <property type="component" value="Unassembled WGS sequence"/>
</dbReference>
<organism evidence="2 3">
    <name type="scientific">Acetanaerobacterium elongatum</name>
    <dbReference type="NCBI Taxonomy" id="258515"/>
    <lineage>
        <taxon>Bacteria</taxon>
        <taxon>Bacillati</taxon>
        <taxon>Bacillota</taxon>
        <taxon>Clostridia</taxon>
        <taxon>Eubacteriales</taxon>
        <taxon>Oscillospiraceae</taxon>
        <taxon>Acetanaerobacterium</taxon>
    </lineage>
</organism>
<gene>
    <name evidence="2" type="ORF">SAMN05192585_1088</name>
</gene>
<name>A0A1G9XB13_9FIRM</name>
<accession>A0A1G9XB13</accession>
<dbReference type="STRING" id="258515.SAMN05192585_1088"/>
<keyword evidence="1" id="KW-1133">Transmembrane helix</keyword>